<dbReference type="GO" id="GO:0000977">
    <property type="term" value="F:RNA polymerase II transcription regulatory region sequence-specific DNA binding"/>
    <property type="evidence" value="ECO:0007669"/>
    <property type="project" value="TreeGrafter"/>
</dbReference>
<reference evidence="5" key="1">
    <citation type="submission" date="2020-07" db="EMBL/GenBank/DDBJ databases">
        <authorList>
            <person name="Lin J."/>
        </authorList>
    </citation>
    <scope>NUCLEOTIDE SEQUENCE</scope>
</reference>
<dbReference type="PANTHER" id="PTHR47025">
    <property type="entry name" value="AUTOIMMUNE REGULATOR"/>
    <property type="match status" value="1"/>
</dbReference>
<feature type="compositionally biased region" description="Basic residues" evidence="3">
    <location>
        <begin position="1"/>
        <end position="11"/>
    </location>
</feature>
<feature type="domain" description="Tify" evidence="4">
    <location>
        <begin position="266"/>
        <end position="321"/>
    </location>
</feature>
<keyword evidence="2" id="KW-0539">Nucleus</keyword>
<dbReference type="Pfam" id="PF16135">
    <property type="entry name" value="TDBD"/>
    <property type="match status" value="2"/>
</dbReference>
<accession>A0A6V7QT33</accession>
<dbReference type="PANTHER" id="PTHR47025:SF7">
    <property type="entry name" value="ACYL-COA N-ACYLTRANSFERASE WITH RING_FYVE_PHD-TYPE ZINC FINGER DOMAIN-CONTAINING PROTEIN"/>
    <property type="match status" value="1"/>
</dbReference>
<evidence type="ECO:0000256" key="1">
    <source>
        <dbReference type="ARBA" id="ARBA00004123"/>
    </source>
</evidence>
<dbReference type="GO" id="GO:0045944">
    <property type="term" value="P:positive regulation of transcription by RNA polymerase II"/>
    <property type="evidence" value="ECO:0007669"/>
    <property type="project" value="TreeGrafter"/>
</dbReference>
<feature type="domain" description="Tify" evidence="4">
    <location>
        <begin position="92"/>
        <end position="146"/>
    </location>
</feature>
<dbReference type="AlphaFoldDB" id="A0A6V7QT33"/>
<evidence type="ECO:0000256" key="2">
    <source>
        <dbReference type="ARBA" id="ARBA00023242"/>
    </source>
</evidence>
<proteinExistence type="predicted"/>
<dbReference type="GO" id="GO:0005634">
    <property type="term" value="C:nucleus"/>
    <property type="evidence" value="ECO:0007669"/>
    <property type="project" value="UniProtKB-SubCell"/>
</dbReference>
<dbReference type="GO" id="GO:0003682">
    <property type="term" value="F:chromatin binding"/>
    <property type="evidence" value="ECO:0007669"/>
    <property type="project" value="TreeGrafter"/>
</dbReference>
<organism evidence="5">
    <name type="scientific">Ananas comosus var. bracteatus</name>
    <name type="common">red pineapple</name>
    <dbReference type="NCBI Taxonomy" id="296719"/>
    <lineage>
        <taxon>Eukaryota</taxon>
        <taxon>Viridiplantae</taxon>
        <taxon>Streptophyta</taxon>
        <taxon>Embryophyta</taxon>
        <taxon>Tracheophyta</taxon>
        <taxon>Spermatophyta</taxon>
        <taxon>Magnoliopsida</taxon>
        <taxon>Liliopsida</taxon>
        <taxon>Poales</taxon>
        <taxon>Bromeliaceae</taxon>
        <taxon>Bromelioideae</taxon>
        <taxon>Ananas</taxon>
    </lineage>
</organism>
<feature type="region of interest" description="Disordered" evidence="3">
    <location>
        <begin position="1"/>
        <end position="27"/>
    </location>
</feature>
<name>A0A6V7QT33_ANACO</name>
<feature type="compositionally biased region" description="Low complexity" evidence="3">
    <location>
        <begin position="17"/>
        <end position="27"/>
    </location>
</feature>
<dbReference type="EMBL" id="CAJEUB010000014">
    <property type="protein sequence ID" value="CAD1846319.1"/>
    <property type="molecule type" value="Genomic_DNA"/>
</dbReference>
<dbReference type="InterPro" id="IPR032308">
    <property type="entry name" value="TDBD"/>
</dbReference>
<evidence type="ECO:0000259" key="4">
    <source>
        <dbReference type="Pfam" id="PF16135"/>
    </source>
</evidence>
<sequence>MGQKSRKKAVKAAKLPSTSNINSSSASERSTDVVFPSPILNNIFVSNNHAEREDKLKNIGQISSVKDLLATGLLEGEPITYTFKKYEIELRGFIKGNGYQCGCSSCNYNQILSALEFEKHAGATSHNQNNHICLENGKSLYEVVKYLEKVPHALLYVEVLNVTGLREKMKFRNSDELLKTQVTHASVEKPSNYQALRSVGHLLVEGRKEREMEPRSEEFLFSSKGLKVSAKYNPRSLLSDVRGLLSTRLLEGFRVTYKKGEVKVEGIIRDLGYVCGCRVCNYTRVLCAVEFEKHAGVTTTNQNNHIFLNSGITLYNLVKELKDSPLHLLGDLIREKIGCPPNLKCFEEWKGYTILLLYLASSFFIFEKKILLVSFALKDMYSFLPSRFISDG</sequence>
<evidence type="ECO:0000256" key="3">
    <source>
        <dbReference type="SAM" id="MobiDB-lite"/>
    </source>
</evidence>
<evidence type="ECO:0000313" key="5">
    <source>
        <dbReference type="EMBL" id="CAD1846319.1"/>
    </source>
</evidence>
<comment type="subcellular location">
    <subcellularLocation>
        <location evidence="1">Nucleus</location>
    </subcellularLocation>
</comment>
<dbReference type="GO" id="GO:0042393">
    <property type="term" value="F:histone binding"/>
    <property type="evidence" value="ECO:0007669"/>
    <property type="project" value="TreeGrafter"/>
</dbReference>
<protein>
    <recommendedName>
        <fullName evidence="4">Tify domain-containing protein</fullName>
    </recommendedName>
</protein>
<gene>
    <name evidence="5" type="ORF">CB5_LOCUS29530</name>
</gene>